<feature type="binding site" evidence="6">
    <location>
        <position position="470"/>
    </location>
    <ligand>
        <name>S-adenosyl-L-methionine</name>
        <dbReference type="ChEBI" id="CHEBI:59789"/>
    </ligand>
</feature>
<dbReference type="PIRSF" id="PIRSF015894">
    <property type="entry name" value="Skb1_MeTrfase"/>
    <property type="match status" value="1"/>
</dbReference>
<feature type="active site" description="Proton donor/acceptor" evidence="5">
    <location>
        <position position="536"/>
    </location>
</feature>
<feature type="binding site" evidence="6">
    <location>
        <begin position="497"/>
        <end position="498"/>
    </location>
    <ligand>
        <name>S-adenosyl-L-methionine</name>
        <dbReference type="ChEBI" id="CHEBI:59789"/>
    </ligand>
</feature>
<dbReference type="SUPFAM" id="SSF53335">
    <property type="entry name" value="S-adenosyl-L-methionine-dependent methyltransferases"/>
    <property type="match status" value="1"/>
</dbReference>
<dbReference type="Gene3D" id="3.40.50.150">
    <property type="entry name" value="Vaccinia Virus protein VP39"/>
    <property type="match status" value="1"/>
</dbReference>
<keyword evidence="3 4" id="KW-0949">S-adenosyl-L-methionine</keyword>
<dbReference type="PANTHER" id="PTHR10738:SF0">
    <property type="entry name" value="PROTEIN ARGININE N-METHYLTRANSFERASE 5"/>
    <property type="match status" value="1"/>
</dbReference>
<evidence type="ECO:0000256" key="6">
    <source>
        <dbReference type="PIRSR" id="PIRSR015894-2"/>
    </source>
</evidence>
<dbReference type="EMBL" id="QJNU01000029">
    <property type="protein sequence ID" value="RYP09795.1"/>
    <property type="molecule type" value="Genomic_DNA"/>
</dbReference>
<organism evidence="11 12">
    <name type="scientific">Monosporascus ibericus</name>
    <dbReference type="NCBI Taxonomy" id="155417"/>
    <lineage>
        <taxon>Eukaryota</taxon>
        <taxon>Fungi</taxon>
        <taxon>Dikarya</taxon>
        <taxon>Ascomycota</taxon>
        <taxon>Pezizomycotina</taxon>
        <taxon>Sordariomycetes</taxon>
        <taxon>Xylariomycetidae</taxon>
        <taxon>Xylariales</taxon>
        <taxon>Xylariales incertae sedis</taxon>
        <taxon>Monosporascus</taxon>
    </lineage>
</organism>
<evidence type="ECO:0000259" key="8">
    <source>
        <dbReference type="Pfam" id="PF05185"/>
    </source>
</evidence>
<dbReference type="GO" id="GO:0005634">
    <property type="term" value="C:nucleus"/>
    <property type="evidence" value="ECO:0007669"/>
    <property type="project" value="TreeGrafter"/>
</dbReference>
<evidence type="ECO:0000256" key="4">
    <source>
        <dbReference type="PIRNR" id="PIRNR015894"/>
    </source>
</evidence>
<dbReference type="Proteomes" id="UP000293360">
    <property type="component" value="Unassembled WGS sequence"/>
</dbReference>
<name>A0A4Q4TR08_9PEZI</name>
<evidence type="ECO:0000259" key="10">
    <source>
        <dbReference type="Pfam" id="PF17286"/>
    </source>
</evidence>
<dbReference type="PANTHER" id="PTHR10738">
    <property type="entry name" value="PROTEIN ARGININE N-METHYLTRANSFERASE 5"/>
    <property type="match status" value="1"/>
</dbReference>
<evidence type="ECO:0000256" key="1">
    <source>
        <dbReference type="ARBA" id="ARBA00022603"/>
    </source>
</evidence>
<evidence type="ECO:0000256" key="3">
    <source>
        <dbReference type="ARBA" id="ARBA00022691"/>
    </source>
</evidence>
<dbReference type="Gene3D" id="2.70.160.11">
    <property type="entry name" value="Hnrnp arginine n-methyltransferase1"/>
    <property type="match status" value="1"/>
</dbReference>
<feature type="domain" description="PRMT5 arginine-N-methyltransferase" evidence="8">
    <location>
        <begin position="375"/>
        <end position="557"/>
    </location>
</feature>
<keyword evidence="1 4" id="KW-0489">Methyltransferase</keyword>
<dbReference type="AlphaFoldDB" id="A0A4Q4TR08"/>
<dbReference type="Pfam" id="PF17286">
    <property type="entry name" value="PRMT5_C"/>
    <property type="match status" value="1"/>
</dbReference>
<keyword evidence="2 4" id="KW-0808">Transferase</keyword>
<comment type="caution">
    <text evidence="11">The sequence shown here is derived from an EMBL/GenBank/DDBJ whole genome shotgun (WGS) entry which is preliminary data.</text>
</comment>
<dbReference type="GO" id="GO:0006355">
    <property type="term" value="P:regulation of DNA-templated transcription"/>
    <property type="evidence" value="ECO:0007669"/>
    <property type="project" value="TreeGrafter"/>
</dbReference>
<sequence>MSQPYAAGESAGYHEIRPAFYIGQHDSTRTETLADLQYGQVLNSGFSFVTTPITNQHFHDRIVDLLTRSLAALKEDEAPGLRPDPIVPPLTTEDTSLFPASYTSGLVAYSSPWIDLCSSNHVVASISRQVLNLEVSYANFCGVRSIIIPGPREDSVKVGHGHGIAQYARAIQEAFLLGTRVNLIIHIPMYREPGLEEQVTVLSASEISEEQPQAEQEIDLFSSWDSWHTIRSICEYDQRLYVALRIPRMLPEKELQTRWFSEPLQYLTFGPSVFQTNKAGHPTLSRHHQDLIAKYMRLKHAPYFLLCDVGPELEEAADASEALIPPSAADFPTLAEAAAQSLREDKQKTLEHNAYAAYLRHLEREQEPLSYLEQTTLTNFQDWLQSPLQPLSDNLESVTYEVFEGDPVKYWQYEQAITEALKDWSEEKKPTSSPDGVVIAVAGSGRGPLVTRALRASEKTGVPVQVWAVEKNPNAYVYLLRQNQKEWGGRVTVVKTDMRAWKGPLVSGSPSPDEGPVYGKVDILVSELLGSFGDNELSPECLDGIQHVLAPGRGISIPRSYTAHLSPVATPRIFADVRQRAETDPGSKAFDTPWVVQLYAVDFVAQRVPDRGRFQCAWEFAHPLPPAAVAAVEARRQGGVAGGGGGSMAGGVGANDHNARHCRLTFVCRTRGVVHGLAGYFESVLYESADGERRVELSTLPDNIGRKSRDMISWFPIFFPLKQPLYVPPDAELEVSMWRQTDDSKVWYEWMIEAYMWVGPSQRVKVGASDMYICSSPLVGAIQNHPVYFAAAATAADAYEFPPKEYHDRDAFSHSELNLLSPACVSFHLRYVFLTRIAYSGVLSSKSERPERG</sequence>
<dbReference type="InterPro" id="IPR025799">
    <property type="entry name" value="Arg_MeTrfase"/>
</dbReference>
<dbReference type="Gene3D" id="3.20.20.150">
    <property type="entry name" value="Divalent-metal-dependent TIM barrel enzymes"/>
    <property type="match status" value="1"/>
</dbReference>
<dbReference type="InterPro" id="IPR035247">
    <property type="entry name" value="PRMT5_TIM"/>
</dbReference>
<dbReference type="InterPro" id="IPR035248">
    <property type="entry name" value="PRMT5_C"/>
</dbReference>
<reference evidence="11 12" key="1">
    <citation type="submission" date="2018-06" db="EMBL/GenBank/DDBJ databases">
        <title>Complete Genomes of Monosporascus.</title>
        <authorList>
            <person name="Robinson A.J."/>
            <person name="Natvig D.O."/>
        </authorList>
    </citation>
    <scope>NUCLEOTIDE SEQUENCE [LARGE SCALE GENOMIC DNA]</scope>
    <source>
        <strain evidence="11 12">CBS 110550</strain>
    </source>
</reference>
<feature type="active site" description="Proton donor/acceptor" evidence="5">
    <location>
        <position position="527"/>
    </location>
</feature>
<dbReference type="InterPro" id="IPR035075">
    <property type="entry name" value="PRMT5"/>
</dbReference>
<dbReference type="GO" id="GO:0032259">
    <property type="term" value="P:methylation"/>
    <property type="evidence" value="ECO:0007669"/>
    <property type="project" value="UniProtKB-KW"/>
</dbReference>
<comment type="similarity">
    <text evidence="4">Belongs to the class I-like SAM-binding methyltransferase superfamily.</text>
</comment>
<dbReference type="Pfam" id="PF05185">
    <property type="entry name" value="PRMT5"/>
    <property type="match status" value="1"/>
</dbReference>
<accession>A0A4Q4TR08</accession>
<gene>
    <name evidence="11" type="ORF">DL764_001049</name>
</gene>
<evidence type="ECO:0000256" key="2">
    <source>
        <dbReference type="ARBA" id="ARBA00022679"/>
    </source>
</evidence>
<feature type="domain" description="PRMT5 oligomerisation" evidence="10">
    <location>
        <begin position="560"/>
        <end position="765"/>
    </location>
</feature>
<evidence type="ECO:0000313" key="12">
    <source>
        <dbReference type="Proteomes" id="UP000293360"/>
    </source>
</evidence>
<dbReference type="OrthoDB" id="1368803at2759"/>
<dbReference type="PROSITE" id="PS51678">
    <property type="entry name" value="SAM_MT_PRMT"/>
    <property type="match status" value="1"/>
</dbReference>
<keyword evidence="12" id="KW-1185">Reference proteome</keyword>
<evidence type="ECO:0000256" key="5">
    <source>
        <dbReference type="PIRSR" id="PIRSR015894-1"/>
    </source>
</evidence>
<feature type="domain" description="PRMT5 TIM barrel" evidence="9">
    <location>
        <begin position="45"/>
        <end position="364"/>
    </location>
</feature>
<feature type="binding site" evidence="6">
    <location>
        <position position="400"/>
    </location>
    <ligand>
        <name>S-adenosyl-L-methionine</name>
        <dbReference type="ChEBI" id="CHEBI:59789"/>
    </ligand>
</feature>
<dbReference type="InterPro" id="IPR029063">
    <property type="entry name" value="SAM-dependent_MTases_sf"/>
</dbReference>
<feature type="binding site" evidence="6">
    <location>
        <begin position="409"/>
        <end position="410"/>
    </location>
    <ligand>
        <name>S-adenosyl-L-methionine</name>
        <dbReference type="ChEBI" id="CHEBI:59789"/>
    </ligand>
</feature>
<evidence type="ECO:0000259" key="9">
    <source>
        <dbReference type="Pfam" id="PF17285"/>
    </source>
</evidence>
<dbReference type="GO" id="GO:0005829">
    <property type="term" value="C:cytosol"/>
    <property type="evidence" value="ECO:0007669"/>
    <property type="project" value="TreeGrafter"/>
</dbReference>
<protein>
    <recommendedName>
        <fullName evidence="4">Protein arginine N-methyltransferase</fullName>
    </recommendedName>
</protein>
<dbReference type="STRING" id="155417.A0A4Q4TR08"/>
<evidence type="ECO:0000256" key="7">
    <source>
        <dbReference type="PIRSR" id="PIRSR015894-3"/>
    </source>
</evidence>
<dbReference type="GO" id="GO:0016274">
    <property type="term" value="F:protein-arginine N-methyltransferase activity"/>
    <property type="evidence" value="ECO:0007669"/>
    <property type="project" value="InterPro"/>
</dbReference>
<dbReference type="Pfam" id="PF17285">
    <property type="entry name" value="PRMT5_TIM"/>
    <property type="match status" value="1"/>
</dbReference>
<dbReference type="FunFam" id="3.40.50.150:FF:000149">
    <property type="entry name" value="Protein arginine N-methyltransferase"/>
    <property type="match status" value="1"/>
</dbReference>
<dbReference type="InterPro" id="IPR007857">
    <property type="entry name" value="Arg_MeTrfase_PRMT5"/>
</dbReference>
<feature type="site" description="Critical for specifying symmetric addition of methyl groups" evidence="7">
    <location>
        <position position="403"/>
    </location>
</feature>
<evidence type="ECO:0000313" key="11">
    <source>
        <dbReference type="EMBL" id="RYP09795.1"/>
    </source>
</evidence>
<proteinExistence type="inferred from homology"/>